<keyword evidence="3" id="KW-1185">Reference proteome</keyword>
<protein>
    <submittedName>
        <fullName evidence="2">Uncharacterized protein</fullName>
    </submittedName>
</protein>
<dbReference type="InterPro" id="IPR016024">
    <property type="entry name" value="ARM-type_fold"/>
</dbReference>
<proteinExistence type="predicted"/>
<sequence>MVNMDSVGADIDASGKVLSKEELILRRERAGRCVTCGMKCYEKTFTLFNKRVPLTVPGQVLNGICLRCHPEEQLAASVTAELSDSSNNTSTRSISVGKMMAQKLKFSKKKSETAPCSEESDEPRGSSSSITDHSTSYLRRMTPRPSSLTEDLKDAASIMQQLENYQIDDEHHSKCTDEVNDTASTSEKDALQALNQQDLSYADIVNIMAKNPQLAVMNEGLYALSLIHELDSNTAEETVNYGGFDVIINAMDVCAKDGIARVNACKVIFIACLNGENVQRDIARAGAMKSLRNSIESFSDDEIVLEGAY</sequence>
<reference evidence="2" key="1">
    <citation type="submission" date="2023-06" db="EMBL/GenBank/DDBJ databases">
        <title>Survivors Of The Sea: Transcriptome response of Skeletonema marinoi to long-term dormancy.</title>
        <authorList>
            <person name="Pinder M.I.M."/>
            <person name="Kourtchenko O."/>
            <person name="Robertson E.K."/>
            <person name="Larsson T."/>
            <person name="Maumus F."/>
            <person name="Osuna-Cruz C.M."/>
            <person name="Vancaester E."/>
            <person name="Stenow R."/>
            <person name="Vandepoele K."/>
            <person name="Ploug H."/>
            <person name="Bruchert V."/>
            <person name="Godhe A."/>
            <person name="Topel M."/>
        </authorList>
    </citation>
    <scope>NUCLEOTIDE SEQUENCE</scope>
    <source>
        <strain evidence="2">R05AC</strain>
    </source>
</reference>
<dbReference type="AlphaFoldDB" id="A0AAD8YD68"/>
<comment type="caution">
    <text evidence="2">The sequence shown here is derived from an EMBL/GenBank/DDBJ whole genome shotgun (WGS) entry which is preliminary data.</text>
</comment>
<feature type="compositionally biased region" description="Low complexity" evidence="1">
    <location>
        <begin position="126"/>
        <end position="136"/>
    </location>
</feature>
<accession>A0AAD8YD68</accession>
<gene>
    <name evidence="2" type="ORF">QTG54_004839</name>
</gene>
<evidence type="ECO:0000313" key="3">
    <source>
        <dbReference type="Proteomes" id="UP001224775"/>
    </source>
</evidence>
<evidence type="ECO:0000256" key="1">
    <source>
        <dbReference type="SAM" id="MobiDB-lite"/>
    </source>
</evidence>
<dbReference type="Proteomes" id="UP001224775">
    <property type="component" value="Unassembled WGS sequence"/>
</dbReference>
<name>A0AAD8YD68_9STRA</name>
<feature type="region of interest" description="Disordered" evidence="1">
    <location>
        <begin position="106"/>
        <end position="151"/>
    </location>
</feature>
<dbReference type="EMBL" id="JATAAI010000007">
    <property type="protein sequence ID" value="KAK1744306.1"/>
    <property type="molecule type" value="Genomic_DNA"/>
</dbReference>
<dbReference type="SUPFAM" id="SSF48371">
    <property type="entry name" value="ARM repeat"/>
    <property type="match status" value="1"/>
</dbReference>
<organism evidence="2 3">
    <name type="scientific">Skeletonema marinoi</name>
    <dbReference type="NCBI Taxonomy" id="267567"/>
    <lineage>
        <taxon>Eukaryota</taxon>
        <taxon>Sar</taxon>
        <taxon>Stramenopiles</taxon>
        <taxon>Ochrophyta</taxon>
        <taxon>Bacillariophyta</taxon>
        <taxon>Coscinodiscophyceae</taxon>
        <taxon>Thalassiosirophycidae</taxon>
        <taxon>Thalassiosirales</taxon>
        <taxon>Skeletonemataceae</taxon>
        <taxon>Skeletonema</taxon>
        <taxon>Skeletonema marinoi-dohrnii complex</taxon>
    </lineage>
</organism>
<evidence type="ECO:0000313" key="2">
    <source>
        <dbReference type="EMBL" id="KAK1744306.1"/>
    </source>
</evidence>